<protein>
    <submittedName>
        <fullName evidence="1">Uncharacterized protein</fullName>
    </submittedName>
</protein>
<evidence type="ECO:0000313" key="2">
    <source>
        <dbReference type="Proteomes" id="UP000765509"/>
    </source>
</evidence>
<comment type="caution">
    <text evidence="1">The sequence shown here is derived from an EMBL/GenBank/DDBJ whole genome shotgun (WGS) entry which is preliminary data.</text>
</comment>
<gene>
    <name evidence="1" type="ORF">O181_079258</name>
</gene>
<organism evidence="1 2">
    <name type="scientific">Austropuccinia psidii MF-1</name>
    <dbReference type="NCBI Taxonomy" id="1389203"/>
    <lineage>
        <taxon>Eukaryota</taxon>
        <taxon>Fungi</taxon>
        <taxon>Dikarya</taxon>
        <taxon>Basidiomycota</taxon>
        <taxon>Pucciniomycotina</taxon>
        <taxon>Pucciniomycetes</taxon>
        <taxon>Pucciniales</taxon>
        <taxon>Sphaerophragmiaceae</taxon>
        <taxon>Austropuccinia</taxon>
    </lineage>
</organism>
<accession>A0A9Q3IFF6</accession>
<sequence>MASSGHFDPSQTYDGTRSSNCHFCYIGKKPFHQTGRQATNVRRYLWSKKHGPFGKELPVSEAPTHDATSGYSAFSSFPSHPPAKRVQSHIIHNNPRNLQPTLATIPTSIPPASPSPSHTRPALNLEVRPSPIPQHRNSPKVISQQPQPVASTCRRREELSPLPFPASQLFQRQDQWPIPVTREDPNTAIQNHDAVARLFRRVDRNSRDVSMYANYRTIPGTASEEMAENFAWY</sequence>
<dbReference type="Proteomes" id="UP000765509">
    <property type="component" value="Unassembled WGS sequence"/>
</dbReference>
<proteinExistence type="predicted"/>
<dbReference type="EMBL" id="AVOT02044181">
    <property type="protein sequence ID" value="MBW0539543.1"/>
    <property type="molecule type" value="Genomic_DNA"/>
</dbReference>
<evidence type="ECO:0000313" key="1">
    <source>
        <dbReference type="EMBL" id="MBW0539543.1"/>
    </source>
</evidence>
<reference evidence="1" key="1">
    <citation type="submission" date="2021-03" db="EMBL/GenBank/DDBJ databases">
        <title>Draft genome sequence of rust myrtle Austropuccinia psidii MF-1, a brazilian biotype.</title>
        <authorList>
            <person name="Quecine M.C."/>
            <person name="Pachon D.M.R."/>
            <person name="Bonatelli M.L."/>
            <person name="Correr F.H."/>
            <person name="Franceschini L.M."/>
            <person name="Leite T.F."/>
            <person name="Margarido G.R.A."/>
            <person name="Almeida C.A."/>
            <person name="Ferrarezi J.A."/>
            <person name="Labate C.A."/>
        </authorList>
    </citation>
    <scope>NUCLEOTIDE SEQUENCE</scope>
    <source>
        <strain evidence="1">MF-1</strain>
    </source>
</reference>
<dbReference type="AlphaFoldDB" id="A0A9Q3IFF6"/>
<keyword evidence="2" id="KW-1185">Reference proteome</keyword>
<name>A0A9Q3IFF6_9BASI</name>